<dbReference type="InterPro" id="IPR050106">
    <property type="entry name" value="HistidinolP_aminotransfase"/>
</dbReference>
<keyword evidence="8" id="KW-1185">Reference proteome</keyword>
<dbReference type="EMBL" id="CP002961">
    <property type="protein sequence ID" value="AFK03654.1"/>
    <property type="molecule type" value="Genomic_DNA"/>
</dbReference>
<reference evidence="7 8" key="1">
    <citation type="submission" date="2011-07" db="EMBL/GenBank/DDBJ databases">
        <title>The complete genome of chromosome of Emticicia oligotrophica DSM 17448.</title>
        <authorList>
            <consortium name="US DOE Joint Genome Institute (JGI-PGF)"/>
            <person name="Lucas S."/>
            <person name="Han J."/>
            <person name="Lapidus A."/>
            <person name="Bruce D."/>
            <person name="Goodwin L."/>
            <person name="Pitluck S."/>
            <person name="Peters L."/>
            <person name="Kyrpides N."/>
            <person name="Mavromatis K."/>
            <person name="Ivanova N."/>
            <person name="Ovchinnikova G."/>
            <person name="Teshima H."/>
            <person name="Detter J.C."/>
            <person name="Tapia R."/>
            <person name="Han C."/>
            <person name="Land M."/>
            <person name="Hauser L."/>
            <person name="Markowitz V."/>
            <person name="Cheng J.-F."/>
            <person name="Hugenholtz P."/>
            <person name="Woyke T."/>
            <person name="Wu D."/>
            <person name="Tindall B."/>
            <person name="Pomrenke H."/>
            <person name="Brambilla E."/>
            <person name="Klenk H.-P."/>
            <person name="Eisen J.A."/>
        </authorList>
    </citation>
    <scope>NUCLEOTIDE SEQUENCE [LARGE SCALE GENOMIC DNA]</scope>
    <source>
        <strain evidence="7 8">DSM 17448</strain>
    </source>
</reference>
<dbReference type="SUPFAM" id="SSF53383">
    <property type="entry name" value="PLP-dependent transferases"/>
    <property type="match status" value="1"/>
</dbReference>
<evidence type="ECO:0000313" key="7">
    <source>
        <dbReference type="EMBL" id="AFK03654.1"/>
    </source>
</evidence>
<dbReference type="InterPro" id="IPR015421">
    <property type="entry name" value="PyrdxlP-dep_Trfase_major"/>
</dbReference>
<organism evidence="7 8">
    <name type="scientific">Emticicia oligotrophica (strain DSM 17448 / CIP 109782 / MTCC 6937 / GPTSA100-15)</name>
    <dbReference type="NCBI Taxonomy" id="929562"/>
    <lineage>
        <taxon>Bacteria</taxon>
        <taxon>Pseudomonadati</taxon>
        <taxon>Bacteroidota</taxon>
        <taxon>Cytophagia</taxon>
        <taxon>Cytophagales</taxon>
        <taxon>Leadbetterellaceae</taxon>
        <taxon>Emticicia</taxon>
    </lineage>
</organism>
<dbReference type="PANTHER" id="PTHR43643">
    <property type="entry name" value="HISTIDINOL-PHOSPHATE AMINOTRANSFERASE 2"/>
    <property type="match status" value="1"/>
</dbReference>
<feature type="domain" description="Aminotransferase class I/classII large" evidence="6">
    <location>
        <begin position="68"/>
        <end position="392"/>
    </location>
</feature>
<evidence type="ECO:0000256" key="5">
    <source>
        <dbReference type="SAM" id="SignalP"/>
    </source>
</evidence>
<gene>
    <name evidence="7" type="ordered locus">Emtol_2518</name>
</gene>
<dbReference type="InterPro" id="IPR004839">
    <property type="entry name" value="Aminotransferase_I/II_large"/>
</dbReference>
<proteinExistence type="inferred from homology"/>
<keyword evidence="3" id="KW-0808">Transferase</keyword>
<dbReference type="RefSeq" id="WP_015029351.1">
    <property type="nucleotide sequence ID" value="NC_018748.1"/>
</dbReference>
<keyword evidence="4" id="KW-0663">Pyridoxal phosphate</keyword>
<keyword evidence="2 7" id="KW-0032">Aminotransferase</keyword>
<evidence type="ECO:0000256" key="4">
    <source>
        <dbReference type="ARBA" id="ARBA00022898"/>
    </source>
</evidence>
<dbReference type="CDD" id="cd00609">
    <property type="entry name" value="AAT_like"/>
    <property type="match status" value="1"/>
</dbReference>
<dbReference type="PROSITE" id="PS51318">
    <property type="entry name" value="TAT"/>
    <property type="match status" value="1"/>
</dbReference>
<dbReference type="Pfam" id="PF00155">
    <property type="entry name" value="Aminotran_1_2"/>
    <property type="match status" value="1"/>
</dbReference>
<sequence length="396" mass="43574">MSNMINRRSLLKSGLMTIGGMALAPHLTMGAFPNASYTLDEKSRLYYSPLLREHFLDERPDVMAMAARLNANENPYGPPESAKKAVAEAVAGGNRYSWKELAMLVDKIAKKEGVTDKHIMMGPGSSDLLEKVALVLFMNGGNIISADPTYMSLIRVAEAVGATWKAIPCKSDWSHDLAAMEAAIDKDTKMIYVCNPNNPVGSITDGKALLDFCSRVSEKVPVFIDEAYLELAEGTGTESMVSLLAKKKNVIIARTFSKIMGMAGLRVGYAVAQPEFLDKIQKITRGGMGISHTSVLGAIASFEDTEFQAMTKKQNTACKEYLYENLTKMGYKYIPSYTNFVIFPINHMSGKDFLAKMTAKGILVRSFDIQNKPWCRVSMGTMDEMKQFVKALGELS</sequence>
<dbReference type="Proteomes" id="UP000002875">
    <property type="component" value="Chromosome"/>
</dbReference>
<evidence type="ECO:0000256" key="3">
    <source>
        <dbReference type="ARBA" id="ARBA00022679"/>
    </source>
</evidence>
<accession>A0ABM5N2H1</accession>
<protein>
    <submittedName>
        <fullName evidence="7">Aminotransferase class I and II</fullName>
    </submittedName>
</protein>
<dbReference type="Gene3D" id="3.40.640.10">
    <property type="entry name" value="Type I PLP-dependent aspartate aminotransferase-like (Major domain)"/>
    <property type="match status" value="1"/>
</dbReference>
<comment type="similarity">
    <text evidence="1">Belongs to the class-II pyridoxal-phosphate-dependent aminotransferase family. Histidinol-phosphate aminotransferase subfamily.</text>
</comment>
<feature type="signal peptide" evidence="5">
    <location>
        <begin position="1"/>
        <end position="24"/>
    </location>
</feature>
<dbReference type="GO" id="GO:0008483">
    <property type="term" value="F:transaminase activity"/>
    <property type="evidence" value="ECO:0007669"/>
    <property type="project" value="UniProtKB-KW"/>
</dbReference>
<evidence type="ECO:0000259" key="6">
    <source>
        <dbReference type="Pfam" id="PF00155"/>
    </source>
</evidence>
<dbReference type="InterPro" id="IPR015424">
    <property type="entry name" value="PyrdxlP-dep_Trfase"/>
</dbReference>
<name>A0ABM5N2H1_EMTOG</name>
<evidence type="ECO:0000256" key="2">
    <source>
        <dbReference type="ARBA" id="ARBA00022576"/>
    </source>
</evidence>
<dbReference type="InterPro" id="IPR006311">
    <property type="entry name" value="TAT_signal"/>
</dbReference>
<keyword evidence="5" id="KW-0732">Signal</keyword>
<evidence type="ECO:0000256" key="1">
    <source>
        <dbReference type="ARBA" id="ARBA00007970"/>
    </source>
</evidence>
<dbReference type="PANTHER" id="PTHR43643:SF3">
    <property type="entry name" value="HISTIDINOL-PHOSPHATE AMINOTRANSFERASE"/>
    <property type="match status" value="1"/>
</dbReference>
<dbReference type="Gene3D" id="3.90.1150.10">
    <property type="entry name" value="Aspartate Aminotransferase, domain 1"/>
    <property type="match status" value="1"/>
</dbReference>
<dbReference type="InterPro" id="IPR015422">
    <property type="entry name" value="PyrdxlP-dep_Trfase_small"/>
</dbReference>
<evidence type="ECO:0000313" key="8">
    <source>
        <dbReference type="Proteomes" id="UP000002875"/>
    </source>
</evidence>
<feature type="chain" id="PRO_5046844135" evidence="5">
    <location>
        <begin position="25"/>
        <end position="396"/>
    </location>
</feature>